<evidence type="ECO:0000313" key="2">
    <source>
        <dbReference type="Proteomes" id="UP001163603"/>
    </source>
</evidence>
<dbReference type="EMBL" id="CM047747">
    <property type="protein sequence ID" value="KAJ0016818.1"/>
    <property type="molecule type" value="Genomic_DNA"/>
</dbReference>
<comment type="caution">
    <text evidence="1">The sequence shown here is derived from an EMBL/GenBank/DDBJ whole genome shotgun (WGS) entry which is preliminary data.</text>
</comment>
<sequence length="73" mass="8385">MKFLTGFTTKMRIDEVRVDIPLENDELHKKKDKIVTSLEEHNVRDTTIASQDEPFAQEKIKKTFPPQDQAGGV</sequence>
<protein>
    <submittedName>
        <fullName evidence="1">Uncharacterized protein</fullName>
    </submittedName>
</protein>
<keyword evidence="2" id="KW-1185">Reference proteome</keyword>
<reference evidence="2" key="1">
    <citation type="journal article" date="2023" name="G3 (Bethesda)">
        <title>Genome assembly and association tests identify interacting loci associated with vigor, precocity, and sex in interspecific pistachio rootstocks.</title>
        <authorList>
            <person name="Palmer W."/>
            <person name="Jacygrad E."/>
            <person name="Sagayaradj S."/>
            <person name="Cavanaugh K."/>
            <person name="Han R."/>
            <person name="Bertier L."/>
            <person name="Beede B."/>
            <person name="Kafkas S."/>
            <person name="Golino D."/>
            <person name="Preece J."/>
            <person name="Michelmore R."/>
        </authorList>
    </citation>
    <scope>NUCLEOTIDE SEQUENCE [LARGE SCALE GENOMIC DNA]</scope>
</reference>
<gene>
    <name evidence="1" type="ORF">Pint_11175</name>
</gene>
<proteinExistence type="predicted"/>
<name>A0ACC0XEL2_9ROSI</name>
<accession>A0ACC0XEL2</accession>
<dbReference type="Proteomes" id="UP001163603">
    <property type="component" value="Chromosome 12"/>
</dbReference>
<organism evidence="1 2">
    <name type="scientific">Pistacia integerrima</name>
    <dbReference type="NCBI Taxonomy" id="434235"/>
    <lineage>
        <taxon>Eukaryota</taxon>
        <taxon>Viridiplantae</taxon>
        <taxon>Streptophyta</taxon>
        <taxon>Embryophyta</taxon>
        <taxon>Tracheophyta</taxon>
        <taxon>Spermatophyta</taxon>
        <taxon>Magnoliopsida</taxon>
        <taxon>eudicotyledons</taxon>
        <taxon>Gunneridae</taxon>
        <taxon>Pentapetalae</taxon>
        <taxon>rosids</taxon>
        <taxon>malvids</taxon>
        <taxon>Sapindales</taxon>
        <taxon>Anacardiaceae</taxon>
        <taxon>Pistacia</taxon>
    </lineage>
</organism>
<evidence type="ECO:0000313" key="1">
    <source>
        <dbReference type="EMBL" id="KAJ0016818.1"/>
    </source>
</evidence>